<name>A0AC61NB95_9BACT</name>
<dbReference type="Proteomes" id="UP000826212">
    <property type="component" value="Chromosome"/>
</dbReference>
<keyword evidence="2" id="KW-1185">Reference proteome</keyword>
<dbReference type="EMBL" id="CP081303">
    <property type="protein sequence ID" value="QZE12733.1"/>
    <property type="molecule type" value="Genomic_DNA"/>
</dbReference>
<reference evidence="1" key="1">
    <citation type="submission" date="2021-08" db="EMBL/GenBank/DDBJ databases">
        <title>Novel anaerobic bacterium isolated from sea squirt in East Sea, Republic of Korea.</title>
        <authorList>
            <person name="Nguyen T.H."/>
            <person name="Li Z."/>
            <person name="Lee Y.-J."/>
            <person name="Ko J."/>
            <person name="Kim S.-G."/>
        </authorList>
    </citation>
    <scope>NUCLEOTIDE SEQUENCE</scope>
    <source>
        <strain evidence="1">KCTC 25031</strain>
    </source>
</reference>
<gene>
    <name evidence="1" type="ORF">K4L44_09035</name>
</gene>
<protein>
    <submittedName>
        <fullName evidence="1">DUF4833 domain-containing protein</fullName>
    </submittedName>
</protein>
<evidence type="ECO:0000313" key="1">
    <source>
        <dbReference type="EMBL" id="QZE12733.1"/>
    </source>
</evidence>
<sequence>MKYIMLSILCFILYGFSYPTPTKEKNMLFYIQRSKNKNTVIYQANYDSNGWLDPLKPVNIYWRLYEEGEKVEALNRIEKKYAYGLETYLERNNTFRVMLVAHKEVVLKLIQKKPFQAKVYWKEKGEEMQSLHHLFIHADDSALWPKVSSIEIFTFLTNSNTLQKRTVMVPD</sequence>
<accession>A0AC61NB95</accession>
<proteinExistence type="predicted"/>
<evidence type="ECO:0000313" key="2">
    <source>
        <dbReference type="Proteomes" id="UP000826212"/>
    </source>
</evidence>
<organism evidence="1 2">
    <name type="scientific">Halosquirtibacter laminarini</name>
    <dbReference type="NCBI Taxonomy" id="3374600"/>
    <lineage>
        <taxon>Bacteria</taxon>
        <taxon>Pseudomonadati</taxon>
        <taxon>Bacteroidota</taxon>
        <taxon>Bacteroidia</taxon>
        <taxon>Marinilabiliales</taxon>
        <taxon>Prolixibacteraceae</taxon>
        <taxon>Halosquirtibacter</taxon>
    </lineage>
</organism>